<dbReference type="Pfam" id="PF00012">
    <property type="entry name" value="HSP70"/>
    <property type="match status" value="1"/>
</dbReference>
<feature type="compositionally biased region" description="Gly residues" evidence="4">
    <location>
        <begin position="1017"/>
        <end position="1027"/>
    </location>
</feature>
<proteinExistence type="predicted"/>
<sequence length="1027" mass="109888">MPPLGRRRWSTVTLLSCIAFLCVSTASAASAVVGIDLGTEYIKAALVKPGIPLEIVLTKDSKRKESSAVAFKPLRSKASSDPDTFPERAYGGDALALSARFPSDVYSNLKPLLALPIGDDRIVAEYKARHPGLNVVKGKERDTVALKSESFGKQEEPFLVEELLAMELQNIKSNAEALAGKDSRVQDAVITVPAFYTAKERRAVELAADLAGLRVLGLISDGLAVGLNYATSRTFPSINDGAKPEYHLVYDMGAGSTTATVLKFQGRTIKDVGKFNKTIQEVQVIGTGWDRTLGGDAFNMLIMQDMVQQFAATKRIQSLGATAEQVMDDGRTVAKLWKESERVRQVLSANTETVSSFEGLYNEDVNFKYKLSRNDFEKLATTHAGRVEGPVQQALDSAKLSLADLESIILHGGAVRTPFVQKQLESIVGDAGKIRTNVNADEAAVFGAAFKAAGFSASFRVKDIRAADGAGYAFGAAWISDGKEHKQKLFTPASQTGVEKQVPFKVTEDFSMSLYQQASGGETPPTHSPVTKVQTQNLTASVNKLVDSFGCKVADVSTKFTIRLSPNNGLPEVLRGSVSCEVTVSDKKGVVDDVKGFFGFGAKKGSQEPLAAEDDVETPASSEAESTTTPSPAESTAPSSESGDDAKDVKNRIETISISFSTEMEGLPQISSGELKHIKDRLAAFDASDRSRVLREEALNTLEAFTYKARDLISDEGFIAASTAQQRNLIEEKMKAASEWLYGEGADASREDLKSWLKELRSLVDPIQKRKEEAARRPEEIRLLKEQLEQTRALADMIKEQSEMASKVAAAAASASSSSSSASEAQPTTPPSPVPAHDNDFADLEDDDPSTTTTTSRPSSAPPKIPETPIYTPDDIAAITATYTAIQSWLDTQIAAQEKLSPADDPVIRSEDLAAKSKELNKVVIELLQRRPTMPPRGPKSGAGAGGKAKGSGGAGGGRRARRAVMGRVGEEGGEEGEGARWCGCRGDAAGDEEFLDYLRGMTHEEILEAGRKGRAPPGGGGGSGEG</sequence>
<dbReference type="OrthoDB" id="10262720at2759"/>
<feature type="compositionally biased region" description="Low complexity" evidence="4">
    <location>
        <begin position="618"/>
        <end position="641"/>
    </location>
</feature>
<evidence type="ECO:0000256" key="3">
    <source>
        <dbReference type="ARBA" id="ARBA00023186"/>
    </source>
</evidence>
<dbReference type="CDD" id="cd10230">
    <property type="entry name" value="ASKHA_NBD_HSP70_HYOU1"/>
    <property type="match status" value="1"/>
</dbReference>
<dbReference type="Gene3D" id="1.20.1270.10">
    <property type="match status" value="1"/>
</dbReference>
<reference evidence="6 7" key="1">
    <citation type="submission" date="2019-09" db="EMBL/GenBank/DDBJ databases">
        <title>The hologenome of the rock-dwelling lichen Lasallia pustulata.</title>
        <authorList>
            <person name="Greshake Tzovaras B."/>
            <person name="Segers F."/>
            <person name="Bicker A."/>
            <person name="Dal Grande F."/>
            <person name="Otte J."/>
            <person name="Hankeln T."/>
            <person name="Schmitt I."/>
            <person name="Ebersberger I."/>
        </authorList>
    </citation>
    <scope>NUCLEOTIDE SEQUENCE [LARGE SCALE GENOMIC DNA]</scope>
    <source>
        <strain evidence="6">A1-1</strain>
    </source>
</reference>
<dbReference type="GO" id="GO:0005524">
    <property type="term" value="F:ATP binding"/>
    <property type="evidence" value="ECO:0007669"/>
    <property type="project" value="UniProtKB-KW"/>
</dbReference>
<feature type="region of interest" description="Disordered" evidence="4">
    <location>
        <begin position="608"/>
        <end position="648"/>
    </location>
</feature>
<dbReference type="Gene3D" id="3.30.420.40">
    <property type="match status" value="2"/>
</dbReference>
<gene>
    <name evidence="6" type="ORF">FRX48_04204</name>
</gene>
<keyword evidence="2" id="KW-0067">ATP-binding</keyword>
<evidence type="ECO:0000256" key="2">
    <source>
        <dbReference type="ARBA" id="ARBA00022840"/>
    </source>
</evidence>
<dbReference type="GO" id="GO:0030968">
    <property type="term" value="P:endoplasmic reticulum unfolded protein response"/>
    <property type="evidence" value="ECO:0007669"/>
    <property type="project" value="TreeGrafter"/>
</dbReference>
<feature type="region of interest" description="Disordered" evidence="4">
    <location>
        <begin position="1007"/>
        <end position="1027"/>
    </location>
</feature>
<feature type="region of interest" description="Disordered" evidence="4">
    <location>
        <begin position="932"/>
        <end position="963"/>
    </location>
</feature>
<keyword evidence="1" id="KW-0547">Nucleotide-binding</keyword>
<dbReference type="EMBL" id="VXIT01000006">
    <property type="protein sequence ID" value="KAA6412054.1"/>
    <property type="molecule type" value="Genomic_DNA"/>
</dbReference>
<protein>
    <submittedName>
        <fullName evidence="6">Hsp70 family chaperone lhs1</fullName>
    </submittedName>
</protein>
<dbReference type="GO" id="GO:0034663">
    <property type="term" value="C:endoplasmic reticulum chaperone complex"/>
    <property type="evidence" value="ECO:0007669"/>
    <property type="project" value="TreeGrafter"/>
</dbReference>
<comment type="caution">
    <text evidence="6">The sequence shown here is derived from an EMBL/GenBank/DDBJ whole genome shotgun (WGS) entry which is preliminary data.</text>
</comment>
<feature type="region of interest" description="Disordered" evidence="4">
    <location>
        <begin position="816"/>
        <end position="871"/>
    </location>
</feature>
<evidence type="ECO:0000256" key="4">
    <source>
        <dbReference type="SAM" id="MobiDB-lite"/>
    </source>
</evidence>
<evidence type="ECO:0000313" key="6">
    <source>
        <dbReference type="EMBL" id="KAA6412054.1"/>
    </source>
</evidence>
<feature type="chain" id="PRO_5024372776" evidence="5">
    <location>
        <begin position="29"/>
        <end position="1027"/>
    </location>
</feature>
<dbReference type="SUPFAM" id="SSF53067">
    <property type="entry name" value="Actin-like ATPase domain"/>
    <property type="match status" value="2"/>
</dbReference>
<dbReference type="PRINTS" id="PR00301">
    <property type="entry name" value="HEATSHOCK70"/>
</dbReference>
<feature type="compositionally biased region" description="Low complexity" evidence="4">
    <location>
        <begin position="850"/>
        <end position="859"/>
    </location>
</feature>
<dbReference type="InterPro" id="IPR043129">
    <property type="entry name" value="ATPase_NBD"/>
</dbReference>
<dbReference type="GO" id="GO:0140662">
    <property type="term" value="F:ATP-dependent protein folding chaperone"/>
    <property type="evidence" value="ECO:0007669"/>
    <property type="project" value="InterPro"/>
</dbReference>
<evidence type="ECO:0000256" key="1">
    <source>
        <dbReference type="ARBA" id="ARBA00022741"/>
    </source>
</evidence>
<evidence type="ECO:0000256" key="5">
    <source>
        <dbReference type="SAM" id="SignalP"/>
    </source>
</evidence>
<dbReference type="Proteomes" id="UP000324767">
    <property type="component" value="Unassembled WGS sequence"/>
</dbReference>
<dbReference type="AlphaFoldDB" id="A0A5M8PTX8"/>
<feature type="compositionally biased region" description="Low complexity" evidence="4">
    <location>
        <begin position="816"/>
        <end position="825"/>
    </location>
</feature>
<dbReference type="InterPro" id="IPR029048">
    <property type="entry name" value="HSP70_C_sf"/>
</dbReference>
<keyword evidence="5" id="KW-0732">Signal</keyword>
<dbReference type="FunFam" id="3.90.640.10:FF:000039">
    <property type="entry name" value="Hsp70 family chaperone Lhs1/Orp150"/>
    <property type="match status" value="1"/>
</dbReference>
<dbReference type="InterPro" id="IPR013126">
    <property type="entry name" value="Hsp_70_fam"/>
</dbReference>
<evidence type="ECO:0000313" key="7">
    <source>
        <dbReference type="Proteomes" id="UP000324767"/>
    </source>
</evidence>
<accession>A0A5M8PTX8</accession>
<dbReference type="SUPFAM" id="SSF100934">
    <property type="entry name" value="Heat shock protein 70kD (HSP70), C-terminal subdomain"/>
    <property type="match status" value="1"/>
</dbReference>
<dbReference type="PANTHER" id="PTHR45639">
    <property type="entry name" value="HSC70CB, ISOFORM G-RELATED"/>
    <property type="match status" value="1"/>
</dbReference>
<dbReference type="Gene3D" id="3.90.640.10">
    <property type="entry name" value="Actin, Chain A, domain 4"/>
    <property type="match status" value="1"/>
</dbReference>
<keyword evidence="3" id="KW-0143">Chaperone</keyword>
<dbReference type="Gene3D" id="3.30.30.30">
    <property type="match status" value="1"/>
</dbReference>
<feature type="signal peptide" evidence="5">
    <location>
        <begin position="1"/>
        <end position="28"/>
    </location>
</feature>
<organism evidence="6 7">
    <name type="scientific">Lasallia pustulata</name>
    <dbReference type="NCBI Taxonomy" id="136370"/>
    <lineage>
        <taxon>Eukaryota</taxon>
        <taxon>Fungi</taxon>
        <taxon>Dikarya</taxon>
        <taxon>Ascomycota</taxon>
        <taxon>Pezizomycotina</taxon>
        <taxon>Lecanoromycetes</taxon>
        <taxon>OSLEUM clade</taxon>
        <taxon>Umbilicariomycetidae</taxon>
        <taxon>Umbilicariales</taxon>
        <taxon>Umbilicariaceae</taxon>
        <taxon>Lasallia</taxon>
    </lineage>
</organism>
<dbReference type="PANTHER" id="PTHR45639:SF3">
    <property type="entry name" value="HYPOXIA UP-REGULATED PROTEIN 1"/>
    <property type="match status" value="1"/>
</dbReference>
<feature type="compositionally biased region" description="Gly residues" evidence="4">
    <location>
        <begin position="941"/>
        <end position="958"/>
    </location>
</feature>
<name>A0A5M8PTX8_9LECA</name>